<reference evidence="1" key="2">
    <citation type="submission" date="2015-06" db="UniProtKB">
        <authorList>
            <consortium name="EnsemblMetazoa"/>
        </authorList>
    </citation>
    <scope>IDENTIFICATION</scope>
</reference>
<organism evidence="1 2">
    <name type="scientific">Tetranychus urticae</name>
    <name type="common">Two-spotted spider mite</name>
    <dbReference type="NCBI Taxonomy" id="32264"/>
    <lineage>
        <taxon>Eukaryota</taxon>
        <taxon>Metazoa</taxon>
        <taxon>Ecdysozoa</taxon>
        <taxon>Arthropoda</taxon>
        <taxon>Chelicerata</taxon>
        <taxon>Arachnida</taxon>
        <taxon>Acari</taxon>
        <taxon>Acariformes</taxon>
        <taxon>Trombidiformes</taxon>
        <taxon>Prostigmata</taxon>
        <taxon>Eleutherengona</taxon>
        <taxon>Raphignathae</taxon>
        <taxon>Tetranychoidea</taxon>
        <taxon>Tetranychidae</taxon>
        <taxon>Tetranychus</taxon>
    </lineage>
</organism>
<evidence type="ECO:0000313" key="2">
    <source>
        <dbReference type="Proteomes" id="UP000015104"/>
    </source>
</evidence>
<dbReference type="Proteomes" id="UP000015104">
    <property type="component" value="Unassembled WGS sequence"/>
</dbReference>
<dbReference type="HOGENOM" id="CLU_3419637_0_0_1"/>
<dbReference type="EMBL" id="CAEY01001890">
    <property type="status" value="NOT_ANNOTATED_CDS"/>
    <property type="molecule type" value="Genomic_DNA"/>
</dbReference>
<dbReference type="AlphaFoldDB" id="T1K9G1"/>
<evidence type="ECO:0000313" key="1">
    <source>
        <dbReference type="EnsemblMetazoa" id="tetur07g04800.1"/>
    </source>
</evidence>
<accession>T1K9G1</accession>
<name>T1K9G1_TETUR</name>
<proteinExistence type="predicted"/>
<reference evidence="2" key="1">
    <citation type="submission" date="2011-08" db="EMBL/GenBank/DDBJ databases">
        <authorList>
            <person name="Rombauts S."/>
        </authorList>
    </citation>
    <scope>NUCLEOTIDE SEQUENCE</scope>
    <source>
        <strain evidence="2">London</strain>
    </source>
</reference>
<keyword evidence="2" id="KW-1185">Reference proteome</keyword>
<sequence>MYNVNWLISHLQLSTQILAKISMQE</sequence>
<protein>
    <submittedName>
        <fullName evidence="1">Uncharacterized protein</fullName>
    </submittedName>
</protein>
<dbReference type="EnsemblMetazoa" id="tetur07g04800.1">
    <property type="protein sequence ID" value="tetur07g04800.1"/>
    <property type="gene ID" value="tetur07g04800"/>
</dbReference>